<dbReference type="Proteomes" id="UP000587942">
    <property type="component" value="Unassembled WGS sequence"/>
</dbReference>
<keyword evidence="1" id="KW-0812">Transmembrane</keyword>
<dbReference type="AlphaFoldDB" id="A0A846TQ68"/>
<feature type="transmembrane region" description="Helical" evidence="1">
    <location>
        <begin position="5"/>
        <end position="24"/>
    </location>
</feature>
<protein>
    <recommendedName>
        <fullName evidence="4">Intracellular septation protein A</fullName>
    </recommendedName>
</protein>
<reference evidence="2 3" key="1">
    <citation type="submission" date="2020-03" db="EMBL/GenBank/DDBJ databases">
        <authorList>
            <person name="Sun Q."/>
        </authorList>
    </citation>
    <scope>NUCLEOTIDE SEQUENCE [LARGE SCALE GENOMIC DNA]</scope>
    <source>
        <strain evidence="2 3">KACC 21451</strain>
    </source>
</reference>
<feature type="transmembrane region" description="Helical" evidence="1">
    <location>
        <begin position="174"/>
        <end position="195"/>
    </location>
</feature>
<sequence length="223" mass="25624">MRKNLILLDLIFYVGLPLLFWNGLRDVIGDYYAMLASSVPAIIYSLYRFYEVKKINITGLYIITTLVIGTLIDVLAGSALQMLWNNVFYNAAIGTFIFTTILIKRPMALYFGLDFAELQGHDRTFCKHLFNHKKIFIIFQLVTLSFALRSGVFAVIKSWLIIEYGVEAFDKGILVRQVIGWLFTGMTMFGFFYIAKVIKDHPEIIKGVEKELYGKEEGLRKES</sequence>
<feature type="transmembrane region" description="Helical" evidence="1">
    <location>
        <begin position="135"/>
        <end position="162"/>
    </location>
</feature>
<comment type="caution">
    <text evidence="2">The sequence shown here is derived from an EMBL/GenBank/DDBJ whole genome shotgun (WGS) entry which is preliminary data.</text>
</comment>
<keyword evidence="1" id="KW-1133">Transmembrane helix</keyword>
<accession>A0A846TQ68</accession>
<dbReference type="RefSeq" id="WP_167830561.1">
    <property type="nucleotide sequence ID" value="NZ_JAAVUM010000001.1"/>
</dbReference>
<evidence type="ECO:0000256" key="1">
    <source>
        <dbReference type="SAM" id="Phobius"/>
    </source>
</evidence>
<proteinExistence type="predicted"/>
<evidence type="ECO:0000313" key="2">
    <source>
        <dbReference type="EMBL" id="NKE04036.1"/>
    </source>
</evidence>
<evidence type="ECO:0000313" key="3">
    <source>
        <dbReference type="Proteomes" id="UP000587942"/>
    </source>
</evidence>
<name>A0A846TQ68_9BACI</name>
<gene>
    <name evidence="2" type="ORF">GWK17_00870</name>
</gene>
<dbReference type="EMBL" id="JAAVUM010000001">
    <property type="protein sequence ID" value="NKE04036.1"/>
    <property type="molecule type" value="Genomic_DNA"/>
</dbReference>
<organism evidence="2 3">
    <name type="scientific">Mesobacillus selenatarsenatis</name>
    <dbReference type="NCBI Taxonomy" id="388741"/>
    <lineage>
        <taxon>Bacteria</taxon>
        <taxon>Bacillati</taxon>
        <taxon>Bacillota</taxon>
        <taxon>Bacilli</taxon>
        <taxon>Bacillales</taxon>
        <taxon>Bacillaceae</taxon>
        <taxon>Mesobacillus</taxon>
    </lineage>
</organism>
<dbReference type="NCBIfam" id="NF041646">
    <property type="entry name" value="VC0807_fam"/>
    <property type="match status" value="1"/>
</dbReference>
<keyword evidence="1" id="KW-0472">Membrane</keyword>
<feature type="transmembrane region" description="Helical" evidence="1">
    <location>
        <begin position="86"/>
        <end position="103"/>
    </location>
</feature>
<evidence type="ECO:0008006" key="4">
    <source>
        <dbReference type="Google" id="ProtNLM"/>
    </source>
</evidence>
<feature type="transmembrane region" description="Helical" evidence="1">
    <location>
        <begin position="30"/>
        <end position="47"/>
    </location>
</feature>
<feature type="transmembrane region" description="Helical" evidence="1">
    <location>
        <begin position="59"/>
        <end position="80"/>
    </location>
</feature>